<gene>
    <name evidence="1" type="ORF">ODALV1_LOCUS10577</name>
</gene>
<name>A0ABP1QI55_9HEXA</name>
<keyword evidence="2" id="KW-1185">Reference proteome</keyword>
<evidence type="ECO:0000313" key="2">
    <source>
        <dbReference type="Proteomes" id="UP001642540"/>
    </source>
</evidence>
<protein>
    <submittedName>
        <fullName evidence="1">Uncharacterized protein</fullName>
    </submittedName>
</protein>
<proteinExistence type="predicted"/>
<sequence length="358" mass="41903">MLYQCAMLEFDTVSFKKDVKNKLKAIVDDVFNSKRCNESDERIRFLYILLNCRDGLNTDNITFELISEGIRMYPNNVHYYELLCDYYTKGSLLEPSLSLVEKGLKKFKNNVKLLCHKAFLLGRSLLSTCRNTCGECRCCIDIETGAPKKKMAVLEAYQQFLKKAPKDHKEVPRAYYRIALVHMIISSDFVQMEYYYKLGKEAEKYTLPCHSYLYDERWCIEKKFVETVISESETGVHNLLENKRVDYQQKQEALGILERKVYLDTPVRRWMLTTHRRRIKGFSRNNLLHCTGYQLRIGKDGVCSVPRPTMTQSGPERMDKMRSITLREINPVADFLYENQVIDMTIIDVPLVDCYCPV</sequence>
<reference evidence="1 2" key="1">
    <citation type="submission" date="2024-08" db="EMBL/GenBank/DDBJ databases">
        <authorList>
            <person name="Cucini C."/>
            <person name="Frati F."/>
        </authorList>
    </citation>
    <scope>NUCLEOTIDE SEQUENCE [LARGE SCALE GENOMIC DNA]</scope>
</reference>
<dbReference type="Proteomes" id="UP001642540">
    <property type="component" value="Unassembled WGS sequence"/>
</dbReference>
<evidence type="ECO:0000313" key="1">
    <source>
        <dbReference type="EMBL" id="CAL8100591.1"/>
    </source>
</evidence>
<comment type="caution">
    <text evidence="1">The sequence shown here is derived from an EMBL/GenBank/DDBJ whole genome shotgun (WGS) entry which is preliminary data.</text>
</comment>
<dbReference type="EMBL" id="CAXLJM020000033">
    <property type="protein sequence ID" value="CAL8100591.1"/>
    <property type="molecule type" value="Genomic_DNA"/>
</dbReference>
<organism evidence="1 2">
    <name type="scientific">Orchesella dallaii</name>
    <dbReference type="NCBI Taxonomy" id="48710"/>
    <lineage>
        <taxon>Eukaryota</taxon>
        <taxon>Metazoa</taxon>
        <taxon>Ecdysozoa</taxon>
        <taxon>Arthropoda</taxon>
        <taxon>Hexapoda</taxon>
        <taxon>Collembola</taxon>
        <taxon>Entomobryomorpha</taxon>
        <taxon>Entomobryoidea</taxon>
        <taxon>Orchesellidae</taxon>
        <taxon>Orchesellinae</taxon>
        <taxon>Orchesella</taxon>
    </lineage>
</organism>
<accession>A0ABP1QI55</accession>